<evidence type="ECO:0000313" key="1">
    <source>
        <dbReference type="EMBL" id="VVN74479.1"/>
    </source>
</evidence>
<dbReference type="GO" id="GO:0003677">
    <property type="term" value="F:DNA binding"/>
    <property type="evidence" value="ECO:0007669"/>
    <property type="project" value="InterPro"/>
</dbReference>
<reference evidence="1 2" key="1">
    <citation type="submission" date="2019-09" db="EMBL/GenBank/DDBJ databases">
        <authorList>
            <person name="Chandra G."/>
            <person name="Truman W A."/>
        </authorList>
    </citation>
    <scope>NUCLEOTIDE SEQUENCE [LARGE SCALE GENOMIC DNA]</scope>
    <source>
        <strain evidence="1">PS710</strain>
    </source>
</reference>
<dbReference type="SUPFAM" id="SSF47413">
    <property type="entry name" value="lambda repressor-like DNA-binding domains"/>
    <property type="match status" value="1"/>
</dbReference>
<proteinExistence type="predicted"/>
<accession>A0A5E7A802</accession>
<evidence type="ECO:0000313" key="2">
    <source>
        <dbReference type="Proteomes" id="UP000381093"/>
    </source>
</evidence>
<dbReference type="InterPro" id="IPR031856">
    <property type="entry name" value="YdaS_toxin-like"/>
</dbReference>
<gene>
    <name evidence="1" type="ORF">PS710_00652</name>
</gene>
<dbReference type="EMBL" id="CABVHW010000001">
    <property type="protein sequence ID" value="VVN74479.1"/>
    <property type="molecule type" value="Genomic_DNA"/>
</dbReference>
<dbReference type="AlphaFoldDB" id="A0A5E7A802"/>
<dbReference type="Proteomes" id="UP000381093">
    <property type="component" value="Unassembled WGS sequence"/>
</dbReference>
<protein>
    <recommendedName>
        <fullName evidence="3">Rha family transcriptional regulator</fullName>
    </recommendedName>
</protein>
<dbReference type="RefSeq" id="WP_150763147.1">
    <property type="nucleotide sequence ID" value="NZ_CABVHW010000001.1"/>
</dbReference>
<sequence>MTPIERLVDFFGGQTKTALALGVSQAAVSYWASGIHLMSAEKAFKAEELTGGQITARELCSRHQTARKSAA</sequence>
<organism evidence="1 2">
    <name type="scientific">Pseudomonas fluorescens</name>
    <dbReference type="NCBI Taxonomy" id="294"/>
    <lineage>
        <taxon>Bacteria</taxon>
        <taxon>Pseudomonadati</taxon>
        <taxon>Pseudomonadota</taxon>
        <taxon>Gammaproteobacteria</taxon>
        <taxon>Pseudomonadales</taxon>
        <taxon>Pseudomonadaceae</taxon>
        <taxon>Pseudomonas</taxon>
    </lineage>
</organism>
<evidence type="ECO:0008006" key="3">
    <source>
        <dbReference type="Google" id="ProtNLM"/>
    </source>
</evidence>
<dbReference type="Gene3D" id="1.10.260.40">
    <property type="entry name" value="lambda repressor-like DNA-binding domains"/>
    <property type="match status" value="1"/>
</dbReference>
<dbReference type="Pfam" id="PF15943">
    <property type="entry name" value="YdaS_toxin"/>
    <property type="match status" value="1"/>
</dbReference>
<dbReference type="InterPro" id="IPR010982">
    <property type="entry name" value="Lambda_DNA-bd_dom_sf"/>
</dbReference>
<name>A0A5E7A802_PSEFL</name>